<dbReference type="EMBL" id="WIXP02000014">
    <property type="protein sequence ID" value="KAF6199904.1"/>
    <property type="molecule type" value="Genomic_DNA"/>
</dbReference>
<gene>
    <name evidence="2" type="ORF">GE061_006202</name>
</gene>
<organism evidence="2 3">
    <name type="scientific">Apolygus lucorum</name>
    <name type="common">Small green plant bug</name>
    <name type="synonym">Lygocoris lucorum</name>
    <dbReference type="NCBI Taxonomy" id="248454"/>
    <lineage>
        <taxon>Eukaryota</taxon>
        <taxon>Metazoa</taxon>
        <taxon>Ecdysozoa</taxon>
        <taxon>Arthropoda</taxon>
        <taxon>Hexapoda</taxon>
        <taxon>Insecta</taxon>
        <taxon>Pterygota</taxon>
        <taxon>Neoptera</taxon>
        <taxon>Paraneoptera</taxon>
        <taxon>Hemiptera</taxon>
        <taxon>Heteroptera</taxon>
        <taxon>Panheteroptera</taxon>
        <taxon>Cimicomorpha</taxon>
        <taxon>Miridae</taxon>
        <taxon>Mirini</taxon>
        <taxon>Apolygus</taxon>
    </lineage>
</organism>
<keyword evidence="3" id="KW-1185">Reference proteome</keyword>
<keyword evidence="1" id="KW-0812">Transmembrane</keyword>
<evidence type="ECO:0000313" key="3">
    <source>
        <dbReference type="Proteomes" id="UP000466442"/>
    </source>
</evidence>
<comment type="caution">
    <text evidence="2">The sequence shown here is derived from an EMBL/GenBank/DDBJ whole genome shotgun (WGS) entry which is preliminary data.</text>
</comment>
<evidence type="ECO:0000256" key="1">
    <source>
        <dbReference type="SAM" id="Phobius"/>
    </source>
</evidence>
<accession>A0A8S9WUL0</accession>
<protein>
    <submittedName>
        <fullName evidence="2">Uncharacterized protein</fullName>
    </submittedName>
</protein>
<keyword evidence="1" id="KW-1133">Transmembrane helix</keyword>
<evidence type="ECO:0000313" key="2">
    <source>
        <dbReference type="EMBL" id="KAF6199904.1"/>
    </source>
</evidence>
<dbReference type="AlphaFoldDB" id="A0A8S9WUL0"/>
<name>A0A8S9WUL0_APOLU</name>
<reference evidence="2" key="1">
    <citation type="journal article" date="2021" name="Mol. Ecol. Resour.">
        <title>Apolygus lucorum genome provides insights into omnivorousness and mesophyll feeding.</title>
        <authorList>
            <person name="Liu Y."/>
            <person name="Liu H."/>
            <person name="Wang H."/>
            <person name="Huang T."/>
            <person name="Liu B."/>
            <person name="Yang B."/>
            <person name="Yin L."/>
            <person name="Li B."/>
            <person name="Zhang Y."/>
            <person name="Zhang S."/>
            <person name="Jiang F."/>
            <person name="Zhang X."/>
            <person name="Ren Y."/>
            <person name="Wang B."/>
            <person name="Wang S."/>
            <person name="Lu Y."/>
            <person name="Wu K."/>
            <person name="Fan W."/>
            <person name="Wang G."/>
        </authorList>
    </citation>
    <scope>NUCLEOTIDE SEQUENCE</scope>
    <source>
        <strain evidence="2">12Hb</strain>
    </source>
</reference>
<dbReference type="Proteomes" id="UP000466442">
    <property type="component" value="Unassembled WGS sequence"/>
</dbReference>
<feature type="transmembrane region" description="Helical" evidence="1">
    <location>
        <begin position="12"/>
        <end position="34"/>
    </location>
</feature>
<dbReference type="OrthoDB" id="6372935at2759"/>
<keyword evidence="1" id="KW-0472">Membrane</keyword>
<proteinExistence type="predicted"/>
<sequence length="421" mass="47186">MHLDERRGLGKWWLCAGFAGFTIMSCFIAATFYLGDGDRSTTTRPPRFRQIVTSRVPDAAAPWPSLDPGPDPITLDEVFPVKQTVRKKSEATFADFDDSTPENRDAGVDNRLDAPENRLNLAENRHSPVLVDLNDFREDFRLPGLAPPRRPLNVPPFQYIKNHEEPPENPMFTFLQKRLRDVYDMIGGKNLFSADWLDLVDSVNKSVHTKNVSFVMNQLKDMYYNNSSTTELTLKSLIYPSRQSLLSNTSSLVSFGLLAIDLFLLHNVQQIAVADDEAVAKALKEDPEVAALNALFMAPEALSAGRSQEEESESVLGDLIDFAQGAVRAVVNLGRAYKKTTAPVRGRSADPSPLDCIWTLYCRNLDKTSKLHGPYGFLAKMNSLGLRLMMGEFPVEQALEKMFHEFTRGSGQINCHKLFPR</sequence>
<dbReference type="PROSITE" id="PS51257">
    <property type="entry name" value="PROKAR_LIPOPROTEIN"/>
    <property type="match status" value="1"/>
</dbReference>